<evidence type="ECO:0000313" key="1">
    <source>
        <dbReference type="EMBL" id="MFC3266730.1"/>
    </source>
</evidence>
<comment type="caution">
    <text evidence="1">The sequence shown here is derived from an EMBL/GenBank/DDBJ whole genome shotgun (WGS) entry which is preliminary data.</text>
</comment>
<sequence length="210" mass="21846">MAEITLQAISPFSGLLARAAAHGRPAAPGLSVRERAGLGLATVLVRKGRLPELQQAAQSLWGMALRDEPAVSGDGRVAFVGISPGGWLAVSPGGGWRFARELAQRLQGLASVSDQSSGYGVLRLSGPAVRDVLAKGAPLDLHPREFPPGRSAVTDIAHVGGVLWRVDGTALAEPGDMSGGSFDVAVFRSLAGSFFHWLEESAEEFGLAVD</sequence>
<dbReference type="Gene3D" id="3.30.1360.120">
    <property type="entry name" value="Probable tRNA modification gtpase trme, domain 1"/>
    <property type="match status" value="1"/>
</dbReference>
<keyword evidence="2" id="KW-1185">Reference proteome</keyword>
<dbReference type="RefSeq" id="WP_376828944.1">
    <property type="nucleotide sequence ID" value="NZ_JBHLWR010000004.1"/>
</dbReference>
<dbReference type="EMBL" id="JBHRUV010000052">
    <property type="protein sequence ID" value="MFC3266730.1"/>
    <property type="molecule type" value="Genomic_DNA"/>
</dbReference>
<dbReference type="Proteomes" id="UP001595536">
    <property type="component" value="Unassembled WGS sequence"/>
</dbReference>
<evidence type="ECO:0000313" key="2">
    <source>
        <dbReference type="Proteomes" id="UP001595536"/>
    </source>
</evidence>
<dbReference type="InterPro" id="IPR007375">
    <property type="entry name" value="SoxG"/>
</dbReference>
<proteinExistence type="predicted"/>
<dbReference type="Gene3D" id="3.30.70.1520">
    <property type="entry name" value="Heterotetrameric sarcosine oxidase"/>
    <property type="match status" value="1"/>
</dbReference>
<organism evidence="1 2">
    <name type="scientific">Camelimonas abortus</name>
    <dbReference type="NCBI Taxonomy" id="1017184"/>
    <lineage>
        <taxon>Bacteria</taxon>
        <taxon>Pseudomonadati</taxon>
        <taxon>Pseudomonadota</taxon>
        <taxon>Alphaproteobacteria</taxon>
        <taxon>Hyphomicrobiales</taxon>
        <taxon>Chelatococcaceae</taxon>
        <taxon>Camelimonas</taxon>
    </lineage>
</organism>
<dbReference type="SUPFAM" id="SSF103025">
    <property type="entry name" value="Folate-binding domain"/>
    <property type="match status" value="1"/>
</dbReference>
<name>A0ABV7LFN0_9HYPH</name>
<accession>A0ABV7LFN0</accession>
<dbReference type="Pfam" id="PF04268">
    <property type="entry name" value="SoxG"/>
    <property type="match status" value="1"/>
</dbReference>
<reference evidence="2" key="1">
    <citation type="journal article" date="2019" name="Int. J. Syst. Evol. Microbiol.">
        <title>The Global Catalogue of Microorganisms (GCM) 10K type strain sequencing project: providing services to taxonomists for standard genome sequencing and annotation.</title>
        <authorList>
            <consortium name="The Broad Institute Genomics Platform"/>
            <consortium name="The Broad Institute Genome Sequencing Center for Infectious Disease"/>
            <person name="Wu L."/>
            <person name="Ma J."/>
        </authorList>
    </citation>
    <scope>NUCLEOTIDE SEQUENCE [LARGE SCALE GENOMIC DNA]</scope>
    <source>
        <strain evidence="2">CCM 7941</strain>
    </source>
</reference>
<gene>
    <name evidence="1" type="ORF">ACFOEX_10240</name>
</gene>
<dbReference type="InterPro" id="IPR027266">
    <property type="entry name" value="TrmE/GcvT-like"/>
</dbReference>
<protein>
    <submittedName>
        <fullName evidence="1">Sarcosine oxidase subunit gamma</fullName>
    </submittedName>
</protein>